<evidence type="ECO:0000313" key="1">
    <source>
        <dbReference type="EMBL" id="GIG40350.1"/>
    </source>
</evidence>
<protein>
    <recommendedName>
        <fullName evidence="3">Acyl-CoA carboxylase subunit epsilon</fullName>
    </recommendedName>
</protein>
<evidence type="ECO:0000313" key="2">
    <source>
        <dbReference type="Proteomes" id="UP000614741"/>
    </source>
</evidence>
<dbReference type="EMBL" id="BONP01000011">
    <property type="protein sequence ID" value="GIG40350.1"/>
    <property type="molecule type" value="Genomic_DNA"/>
</dbReference>
<gene>
    <name evidence="1" type="ORF">Cph01nite_21120</name>
</gene>
<keyword evidence="2" id="KW-1185">Reference proteome</keyword>
<evidence type="ECO:0008006" key="3">
    <source>
        <dbReference type="Google" id="ProtNLM"/>
    </source>
</evidence>
<organism evidence="1 2">
    <name type="scientific">Cellulomonas phragmiteti</name>
    <dbReference type="NCBI Taxonomy" id="478780"/>
    <lineage>
        <taxon>Bacteria</taxon>
        <taxon>Bacillati</taxon>
        <taxon>Actinomycetota</taxon>
        <taxon>Actinomycetes</taxon>
        <taxon>Micrococcales</taxon>
        <taxon>Cellulomonadaceae</taxon>
        <taxon>Cellulomonas</taxon>
    </lineage>
</organism>
<dbReference type="RefSeq" id="WP_203674000.1">
    <property type="nucleotide sequence ID" value="NZ_BONP01000011.1"/>
</dbReference>
<dbReference type="Proteomes" id="UP000614741">
    <property type="component" value="Unassembled WGS sequence"/>
</dbReference>
<name>A0ABQ4DLW7_9CELL</name>
<accession>A0ABQ4DLW7</accession>
<reference evidence="1 2" key="1">
    <citation type="submission" date="2021-01" db="EMBL/GenBank/DDBJ databases">
        <title>Whole genome shotgun sequence of Cellulomonas phragmiteti NBRC 110785.</title>
        <authorList>
            <person name="Komaki H."/>
            <person name="Tamura T."/>
        </authorList>
    </citation>
    <scope>NUCLEOTIDE SEQUENCE [LARGE SCALE GENOMIC DNA]</scope>
    <source>
        <strain evidence="1 2">NBRC 110785</strain>
    </source>
</reference>
<comment type="caution">
    <text evidence="1">The sequence shown here is derived from an EMBL/GenBank/DDBJ whole genome shotgun (WGS) entry which is preliminary data.</text>
</comment>
<dbReference type="Pfam" id="PF13822">
    <property type="entry name" value="ACC_epsilon"/>
    <property type="match status" value="1"/>
</dbReference>
<sequence>MSAGHEDAGAGGRRDAHVQVVRGAPDDDELAALVAGLVAAAAGRTPQDEDTDAPARAARARWVAPGRLRGAHVPSRGPDAWRWSLRA</sequence>
<proteinExistence type="predicted"/>
<dbReference type="InterPro" id="IPR032716">
    <property type="entry name" value="ACC_epsilon"/>
</dbReference>